<comment type="similarity">
    <text evidence="1">Belongs to the MIX23 family.</text>
</comment>
<evidence type="ECO:0000256" key="1">
    <source>
        <dbReference type="ARBA" id="ARBA00024204"/>
    </source>
</evidence>
<accession>A0A165L306</accession>
<organism evidence="3 4">
    <name type="scientific">Exidia glandulosa HHB12029</name>
    <dbReference type="NCBI Taxonomy" id="1314781"/>
    <lineage>
        <taxon>Eukaryota</taxon>
        <taxon>Fungi</taxon>
        <taxon>Dikarya</taxon>
        <taxon>Basidiomycota</taxon>
        <taxon>Agaricomycotina</taxon>
        <taxon>Agaricomycetes</taxon>
        <taxon>Auriculariales</taxon>
        <taxon>Exidiaceae</taxon>
        <taxon>Exidia</taxon>
    </lineage>
</organism>
<dbReference type="AlphaFoldDB" id="A0A165L306"/>
<dbReference type="Pfam" id="PF09774">
    <property type="entry name" value="MIX23"/>
    <property type="match status" value="1"/>
</dbReference>
<reference evidence="3 4" key="1">
    <citation type="journal article" date="2016" name="Mol. Biol. Evol.">
        <title>Comparative Genomics of Early-Diverging Mushroom-Forming Fungi Provides Insights into the Origins of Lignocellulose Decay Capabilities.</title>
        <authorList>
            <person name="Nagy L.G."/>
            <person name="Riley R."/>
            <person name="Tritt A."/>
            <person name="Adam C."/>
            <person name="Daum C."/>
            <person name="Floudas D."/>
            <person name="Sun H."/>
            <person name="Yadav J.S."/>
            <person name="Pangilinan J."/>
            <person name="Larsson K.H."/>
            <person name="Matsuura K."/>
            <person name="Barry K."/>
            <person name="Labutti K."/>
            <person name="Kuo R."/>
            <person name="Ohm R.A."/>
            <person name="Bhattacharya S.S."/>
            <person name="Shirouzu T."/>
            <person name="Yoshinaga Y."/>
            <person name="Martin F.M."/>
            <person name="Grigoriev I.V."/>
            <person name="Hibbett D.S."/>
        </authorList>
    </citation>
    <scope>NUCLEOTIDE SEQUENCE [LARGE SCALE GENOMIC DNA]</scope>
    <source>
        <strain evidence="3 4">HHB12029</strain>
    </source>
</reference>
<evidence type="ECO:0000256" key="2">
    <source>
        <dbReference type="SAM" id="MobiDB-lite"/>
    </source>
</evidence>
<feature type="region of interest" description="Disordered" evidence="2">
    <location>
        <begin position="65"/>
        <end position="84"/>
    </location>
</feature>
<protein>
    <recommendedName>
        <fullName evidence="5">Caffeine-induced death protein 2</fullName>
    </recommendedName>
</protein>
<dbReference type="InParanoid" id="A0A165L306"/>
<evidence type="ECO:0008006" key="5">
    <source>
        <dbReference type="Google" id="ProtNLM"/>
    </source>
</evidence>
<dbReference type="EMBL" id="KV425932">
    <property type="protein sequence ID" value="KZV97273.1"/>
    <property type="molecule type" value="Genomic_DNA"/>
</dbReference>
<feature type="region of interest" description="Disordered" evidence="2">
    <location>
        <begin position="1"/>
        <end position="31"/>
    </location>
</feature>
<feature type="region of interest" description="Disordered" evidence="2">
    <location>
        <begin position="191"/>
        <end position="211"/>
    </location>
</feature>
<dbReference type="PANTHER" id="PTHR31905:SF2">
    <property type="entry name" value="PROTEIN MIX23"/>
    <property type="match status" value="1"/>
</dbReference>
<dbReference type="GO" id="GO:0005758">
    <property type="term" value="C:mitochondrial intermembrane space"/>
    <property type="evidence" value="ECO:0007669"/>
    <property type="project" value="InterPro"/>
</dbReference>
<name>A0A165L306_EXIGL</name>
<keyword evidence="4" id="KW-1185">Reference proteome</keyword>
<proteinExistence type="inferred from homology"/>
<dbReference type="OrthoDB" id="5593818at2759"/>
<evidence type="ECO:0000313" key="4">
    <source>
        <dbReference type="Proteomes" id="UP000077266"/>
    </source>
</evidence>
<dbReference type="InterPro" id="IPR019171">
    <property type="entry name" value="MIX23"/>
</dbReference>
<dbReference type="FunCoup" id="A0A165L306">
    <property type="interactions" value="234"/>
</dbReference>
<sequence length="211" mass="24006">MPNPQPQPQLGSQVHYAQGRTSPPDAARISPESCTQLSLFKDLMREYRKIDDGITMRLNRTAAQFRERDRTPAAGPSSASAGPAGPLPDDACAFFWTELVANWKGRLQVVQYCVNVVDSSREAKRSVLALEPKDLALGEDQDARTRRRLQAEVYADEVKRNQIRDEMTVERIIRQRSFDAFRARCKFWTPPRTGAANDEARKWWDDVQQGK</sequence>
<dbReference type="STRING" id="1314781.A0A165L306"/>
<dbReference type="Proteomes" id="UP000077266">
    <property type="component" value="Unassembled WGS sequence"/>
</dbReference>
<feature type="compositionally biased region" description="Low complexity" evidence="2">
    <location>
        <begin position="72"/>
        <end position="84"/>
    </location>
</feature>
<dbReference type="PANTHER" id="PTHR31905">
    <property type="entry name" value="COILED-COIL DOMAIN-CONTAINING PROTEIN 58"/>
    <property type="match status" value="1"/>
</dbReference>
<gene>
    <name evidence="3" type="ORF">EXIGLDRAFT_608228</name>
</gene>
<evidence type="ECO:0000313" key="3">
    <source>
        <dbReference type="EMBL" id="KZV97273.1"/>
    </source>
</evidence>